<dbReference type="AlphaFoldDB" id="A0A4R9G5U9"/>
<dbReference type="SMART" id="SM00331">
    <property type="entry name" value="PP2C_SIG"/>
    <property type="match status" value="1"/>
</dbReference>
<evidence type="ECO:0000313" key="5">
    <source>
        <dbReference type="Proteomes" id="UP000297453"/>
    </source>
</evidence>
<organism evidence="4 5">
    <name type="scientific">Leptospira semungkisensis</name>
    <dbReference type="NCBI Taxonomy" id="2484985"/>
    <lineage>
        <taxon>Bacteria</taxon>
        <taxon>Pseudomonadati</taxon>
        <taxon>Spirochaetota</taxon>
        <taxon>Spirochaetia</taxon>
        <taxon>Leptospirales</taxon>
        <taxon>Leptospiraceae</taxon>
        <taxon>Leptospira</taxon>
    </lineage>
</organism>
<protein>
    <submittedName>
        <fullName evidence="4">Protein phosphatase</fullName>
    </submittedName>
</protein>
<feature type="transmembrane region" description="Helical" evidence="2">
    <location>
        <begin position="353"/>
        <end position="372"/>
    </location>
</feature>
<dbReference type="OrthoDB" id="311727at2"/>
<dbReference type="InterPro" id="IPR052016">
    <property type="entry name" value="Bact_Sigma-Reg"/>
</dbReference>
<dbReference type="Gene3D" id="2.60.120.260">
    <property type="entry name" value="Galactose-binding domain-like"/>
    <property type="match status" value="1"/>
</dbReference>
<keyword evidence="2" id="KW-0472">Membrane</keyword>
<dbReference type="Gene3D" id="3.60.40.10">
    <property type="entry name" value="PPM-type phosphatase domain"/>
    <property type="match status" value="1"/>
</dbReference>
<keyword evidence="2" id="KW-0812">Transmembrane</keyword>
<feature type="transmembrane region" description="Helical" evidence="2">
    <location>
        <begin position="206"/>
        <end position="225"/>
    </location>
</feature>
<dbReference type="InterPro" id="IPR008979">
    <property type="entry name" value="Galactose-bd-like_sf"/>
</dbReference>
<feature type="transmembrane region" description="Helical" evidence="2">
    <location>
        <begin position="296"/>
        <end position="316"/>
    </location>
</feature>
<keyword evidence="1" id="KW-0378">Hydrolase</keyword>
<feature type="transmembrane region" description="Helical" evidence="2">
    <location>
        <begin position="322"/>
        <end position="346"/>
    </location>
</feature>
<dbReference type="EMBL" id="RQEP01000005">
    <property type="protein sequence ID" value="TGK06751.1"/>
    <property type="molecule type" value="Genomic_DNA"/>
</dbReference>
<accession>A0A4R9G5U9</accession>
<evidence type="ECO:0000313" key="4">
    <source>
        <dbReference type="EMBL" id="TGK06751.1"/>
    </source>
</evidence>
<name>A0A4R9G5U9_9LEPT</name>
<reference evidence="4" key="1">
    <citation type="journal article" date="2019" name="PLoS Negl. Trop. Dis.">
        <title>Revisiting the worldwide diversity of Leptospira species in the environment.</title>
        <authorList>
            <person name="Vincent A.T."/>
            <person name="Schiettekatte O."/>
            <person name="Bourhy P."/>
            <person name="Veyrier F.J."/>
            <person name="Picardeau M."/>
        </authorList>
    </citation>
    <scope>NUCLEOTIDE SEQUENCE [LARGE SCALE GENOMIC DNA]</scope>
    <source>
        <strain evidence="4">SSS9</strain>
    </source>
</reference>
<evidence type="ECO:0000256" key="1">
    <source>
        <dbReference type="ARBA" id="ARBA00022801"/>
    </source>
</evidence>
<comment type="caution">
    <text evidence="4">The sequence shown here is derived from an EMBL/GenBank/DDBJ whole genome shotgun (WGS) entry which is preliminary data.</text>
</comment>
<proteinExistence type="predicted"/>
<keyword evidence="5" id="KW-1185">Reference proteome</keyword>
<dbReference type="GO" id="GO:0016791">
    <property type="term" value="F:phosphatase activity"/>
    <property type="evidence" value="ECO:0007669"/>
    <property type="project" value="TreeGrafter"/>
</dbReference>
<dbReference type="InterPro" id="IPR001932">
    <property type="entry name" value="PPM-type_phosphatase-like_dom"/>
</dbReference>
<feature type="transmembrane region" description="Helical" evidence="2">
    <location>
        <begin position="232"/>
        <end position="254"/>
    </location>
</feature>
<dbReference type="PANTHER" id="PTHR43156:SF2">
    <property type="entry name" value="STAGE II SPORULATION PROTEIN E"/>
    <property type="match status" value="1"/>
</dbReference>
<sequence length="687" mass="78370">MLPAVGRLLTYLIILLTWACVSSISASPIENGVVSVSEKSLEENQEAFPLDGDWQFAYGEFVEPKDTSKFNRWEILPIPQSWQGRQSRDKILPREGAATLRLVLKFPKEDIGKDVELFLPDFASAYKLYYNGKLIYSSGTPSFKSETEIPKIKSAYIPLRIEREEAELVLHGSNWINNFGGFWQVPKIGTLSVMNREKLITQIREAFLFGGLLMIGLYHIGLFLFRRREKSALYFALFAFLLALRNVLVGSRLVLELFPNFPWESLFRLEFFSFYTSVPVFLLFHRSLFPKETHRAVVYGAWVLAIGYDITLLLNVSFFTTILAPFQIVAGIMVIYVLVTACMGVWRKREDSFLFLAGFFSLGSTVVTDLLLDRLNIRGMNTSPYGLLIFTMFQSLILSRRIARAFRKSEVLSENLKITNSALNILKDNLEVLVREKTSELNHSLERIRKDLLVAQRIQMKLFPENAESYKELKYAVKYLPRDEVGGDFYDIFEISPGVYRIFLADATGHGVQAALVTMAIKAEYEGIKFGAKDPGFCLDLLDDKFQRKFSSLGTIFSSIIVDIYARENRLIYASAGHPDQVLFTSSEVLTLRRTGAIVGLKNNKTYENVEKVFSSGDRMFLFSDGVFEQFNSKREAWGETRLRTRLSELAEEPIEEIPDLVIRDIETWLGNAQPQDDISLIAVERV</sequence>
<gene>
    <name evidence="4" type="ORF">EHO59_01040</name>
</gene>
<dbReference type="RefSeq" id="WP_135583905.1">
    <property type="nucleotide sequence ID" value="NZ_RQEP01000005.1"/>
</dbReference>
<dbReference type="InterPro" id="IPR036457">
    <property type="entry name" value="PPM-type-like_dom_sf"/>
</dbReference>
<dbReference type="SUPFAM" id="SSF81606">
    <property type="entry name" value="PP2C-like"/>
    <property type="match status" value="1"/>
</dbReference>
<feature type="domain" description="PPM-type phosphatase" evidence="3">
    <location>
        <begin position="470"/>
        <end position="686"/>
    </location>
</feature>
<evidence type="ECO:0000256" key="2">
    <source>
        <dbReference type="SAM" id="Phobius"/>
    </source>
</evidence>
<evidence type="ECO:0000259" key="3">
    <source>
        <dbReference type="SMART" id="SM00331"/>
    </source>
</evidence>
<dbReference type="Pfam" id="PF07228">
    <property type="entry name" value="SpoIIE"/>
    <property type="match status" value="1"/>
</dbReference>
<dbReference type="PANTHER" id="PTHR43156">
    <property type="entry name" value="STAGE II SPORULATION PROTEIN E-RELATED"/>
    <property type="match status" value="1"/>
</dbReference>
<dbReference type="Proteomes" id="UP000297453">
    <property type="component" value="Unassembled WGS sequence"/>
</dbReference>
<feature type="transmembrane region" description="Helical" evidence="2">
    <location>
        <begin position="266"/>
        <end position="284"/>
    </location>
</feature>
<dbReference type="InterPro" id="IPR011623">
    <property type="entry name" value="7TMR_DISM_rcpt_extracell_dom1"/>
</dbReference>
<feature type="transmembrane region" description="Helical" evidence="2">
    <location>
        <begin position="384"/>
        <end position="403"/>
    </location>
</feature>
<dbReference type="SUPFAM" id="SSF49785">
    <property type="entry name" value="Galactose-binding domain-like"/>
    <property type="match status" value="1"/>
</dbReference>
<keyword evidence="2" id="KW-1133">Transmembrane helix</keyword>
<dbReference type="Pfam" id="PF07695">
    <property type="entry name" value="7TMR-DISM_7TM"/>
    <property type="match status" value="1"/>
</dbReference>